<name>A0ABP8YU25_9MICO</name>
<keyword evidence="2" id="KW-0378">Hydrolase</keyword>
<dbReference type="RefSeq" id="WP_345479713.1">
    <property type="nucleotide sequence ID" value="NZ_BAABLP010000002.1"/>
</dbReference>
<organism evidence="4 5">
    <name type="scientific">Amnibacterium soli</name>
    <dbReference type="NCBI Taxonomy" id="1282736"/>
    <lineage>
        <taxon>Bacteria</taxon>
        <taxon>Bacillati</taxon>
        <taxon>Actinomycetota</taxon>
        <taxon>Actinomycetes</taxon>
        <taxon>Micrococcales</taxon>
        <taxon>Microbacteriaceae</taxon>
        <taxon>Amnibacterium</taxon>
    </lineage>
</organism>
<evidence type="ECO:0000256" key="1">
    <source>
        <dbReference type="ARBA" id="ARBA00005953"/>
    </source>
</evidence>
<comment type="similarity">
    <text evidence="1">Belongs to the 4-hydroxybenzoyl-CoA thioesterase family.</text>
</comment>
<reference evidence="5" key="1">
    <citation type="journal article" date="2019" name="Int. J. Syst. Evol. Microbiol.">
        <title>The Global Catalogue of Microorganisms (GCM) 10K type strain sequencing project: providing services to taxonomists for standard genome sequencing and annotation.</title>
        <authorList>
            <consortium name="The Broad Institute Genomics Platform"/>
            <consortium name="The Broad Institute Genome Sequencing Center for Infectious Disease"/>
            <person name="Wu L."/>
            <person name="Ma J."/>
        </authorList>
    </citation>
    <scope>NUCLEOTIDE SEQUENCE [LARGE SCALE GENOMIC DNA]</scope>
    <source>
        <strain evidence="5">JCM 19015</strain>
    </source>
</reference>
<dbReference type="SUPFAM" id="SSF54637">
    <property type="entry name" value="Thioesterase/thiol ester dehydrase-isomerase"/>
    <property type="match status" value="1"/>
</dbReference>
<dbReference type="InterPro" id="IPR006683">
    <property type="entry name" value="Thioestr_dom"/>
</dbReference>
<dbReference type="PANTHER" id="PTHR31793">
    <property type="entry name" value="4-HYDROXYBENZOYL-COA THIOESTERASE FAMILY MEMBER"/>
    <property type="match status" value="1"/>
</dbReference>
<dbReference type="CDD" id="cd00586">
    <property type="entry name" value="4HBT"/>
    <property type="match status" value="1"/>
</dbReference>
<evidence type="ECO:0000259" key="3">
    <source>
        <dbReference type="Pfam" id="PF03061"/>
    </source>
</evidence>
<dbReference type="Pfam" id="PF03061">
    <property type="entry name" value="4HBT"/>
    <property type="match status" value="1"/>
</dbReference>
<dbReference type="InterPro" id="IPR050563">
    <property type="entry name" value="4-hydroxybenzoyl-CoA_TE"/>
</dbReference>
<dbReference type="PANTHER" id="PTHR31793:SF27">
    <property type="entry name" value="NOVEL THIOESTERASE SUPERFAMILY DOMAIN AND SAPOSIN A-TYPE DOMAIN CONTAINING PROTEIN (0610012H03RIK)"/>
    <property type="match status" value="1"/>
</dbReference>
<protein>
    <submittedName>
        <fullName evidence="4">Thioesterase family protein</fullName>
    </submittedName>
</protein>
<gene>
    <name evidence="4" type="ORF">GCM10025783_08110</name>
</gene>
<feature type="domain" description="Thioesterase" evidence="3">
    <location>
        <begin position="31"/>
        <end position="113"/>
    </location>
</feature>
<evidence type="ECO:0000256" key="2">
    <source>
        <dbReference type="ARBA" id="ARBA00022801"/>
    </source>
</evidence>
<comment type="caution">
    <text evidence="4">The sequence shown here is derived from an EMBL/GenBank/DDBJ whole genome shotgun (WGS) entry which is preliminary data.</text>
</comment>
<dbReference type="Gene3D" id="3.10.129.10">
    <property type="entry name" value="Hotdog Thioesterase"/>
    <property type="match status" value="1"/>
</dbReference>
<keyword evidence="5" id="KW-1185">Reference proteome</keyword>
<evidence type="ECO:0000313" key="4">
    <source>
        <dbReference type="EMBL" id="GAA4739693.1"/>
    </source>
</evidence>
<dbReference type="EMBL" id="BAABLP010000002">
    <property type="protein sequence ID" value="GAA4739693.1"/>
    <property type="molecule type" value="Genomic_DNA"/>
</dbReference>
<sequence length="152" mass="16881">MTDAREEPRPTLDDYFWTRSFPTRWNDNDVFGHVNNTIYYAAMDTTVTSWLLGQAGYGMAEDDGDPAVVIASSCRYFASGAFPDTLVVGLRADRVGRTSVSWGLGIFREADQELLATGTFVHVFVGRADRRPIPVPSAIRDRVGRELMADAQ</sequence>
<accession>A0ABP8YU25</accession>
<evidence type="ECO:0000313" key="5">
    <source>
        <dbReference type="Proteomes" id="UP001500121"/>
    </source>
</evidence>
<dbReference type="InterPro" id="IPR029069">
    <property type="entry name" value="HotDog_dom_sf"/>
</dbReference>
<proteinExistence type="inferred from homology"/>
<dbReference type="Proteomes" id="UP001500121">
    <property type="component" value="Unassembled WGS sequence"/>
</dbReference>